<reference evidence="2" key="1">
    <citation type="submission" date="2021-02" db="EMBL/GenBank/DDBJ databases">
        <authorList>
            <person name="Nowell W R."/>
        </authorList>
    </citation>
    <scope>NUCLEOTIDE SEQUENCE</scope>
</reference>
<dbReference type="Proteomes" id="UP000663864">
    <property type="component" value="Unassembled WGS sequence"/>
</dbReference>
<dbReference type="Gene3D" id="3.40.50.300">
    <property type="entry name" value="P-loop containing nucleotide triphosphate hydrolases"/>
    <property type="match status" value="1"/>
</dbReference>
<dbReference type="Proteomes" id="UP000663836">
    <property type="component" value="Unassembled WGS sequence"/>
</dbReference>
<evidence type="ECO:0000313" key="2">
    <source>
        <dbReference type="EMBL" id="CAF4119635.1"/>
    </source>
</evidence>
<dbReference type="EMBL" id="CAJOBD010008721">
    <property type="protein sequence ID" value="CAF4119635.1"/>
    <property type="molecule type" value="Genomic_DNA"/>
</dbReference>
<proteinExistence type="predicted"/>
<gene>
    <name evidence="2" type="ORF">JBS370_LOCUS32572</name>
    <name evidence="1" type="ORF">ZHD862_LOCUS36353</name>
</gene>
<dbReference type="InterPro" id="IPR027417">
    <property type="entry name" value="P-loop_NTPase"/>
</dbReference>
<protein>
    <recommendedName>
        <fullName evidence="4">G domain-containing protein</fullName>
    </recommendedName>
</protein>
<dbReference type="PROSITE" id="PS00675">
    <property type="entry name" value="SIGMA54_INTERACT_1"/>
    <property type="match status" value="1"/>
</dbReference>
<evidence type="ECO:0000313" key="3">
    <source>
        <dbReference type="Proteomes" id="UP000663836"/>
    </source>
</evidence>
<accession>A0A819W6T6</accession>
<evidence type="ECO:0000313" key="1">
    <source>
        <dbReference type="EMBL" id="CAF1476064.1"/>
    </source>
</evidence>
<comment type="caution">
    <text evidence="2">The sequence shown here is derived from an EMBL/GenBank/DDBJ whole genome shotgun (WGS) entry which is preliminary data.</text>
</comment>
<evidence type="ECO:0008006" key="4">
    <source>
        <dbReference type="Google" id="ProtNLM"/>
    </source>
</evidence>
<sequence>MAQEASTKPRKLFSSQKENVKVFLPTDNTQSFDLSASKPLNRIGSVKSEDDATDDKFSDALQIQEPVDDNHVQLSPHGKELNYEKFDQNCKDIPTTEATNQAKSVTTMPKLYHSILKSKTYCTNQVIMISKVISTIEGVITSNQKHQSSPSSENVSNVEVIQEKLDTRSMVKILVIGETGSGKSTFINYLTNYFRNGTLQNPKIAIPSKYHPHPTENFVHHENDIQNTTQSKTDSCNQYMFVHNSKQYLFLDTPGLADTRGAQQDDKNITSIINAVEGLSGLTTVIIVVNGAVCRLTVNLRNVIARLRGNLPDIVMDNVILVLTNTARHGANFNISSFELNGNVLAC</sequence>
<dbReference type="SUPFAM" id="SSF52540">
    <property type="entry name" value="P-loop containing nucleoside triphosphate hydrolases"/>
    <property type="match status" value="1"/>
</dbReference>
<organism evidence="2 3">
    <name type="scientific">Rotaria sordida</name>
    <dbReference type="NCBI Taxonomy" id="392033"/>
    <lineage>
        <taxon>Eukaryota</taxon>
        <taxon>Metazoa</taxon>
        <taxon>Spiralia</taxon>
        <taxon>Gnathifera</taxon>
        <taxon>Rotifera</taxon>
        <taxon>Eurotatoria</taxon>
        <taxon>Bdelloidea</taxon>
        <taxon>Philodinida</taxon>
        <taxon>Philodinidae</taxon>
        <taxon>Rotaria</taxon>
    </lineage>
</organism>
<dbReference type="InterPro" id="IPR025662">
    <property type="entry name" value="Sigma_54_int_dom_ATP-bd_1"/>
</dbReference>
<name>A0A819W6T6_9BILA</name>
<dbReference type="PANTHER" id="PTHR32046:SF12">
    <property type="entry name" value="AIG1-TYPE G DOMAIN-CONTAINING PROTEIN"/>
    <property type="match status" value="1"/>
</dbReference>
<dbReference type="EMBL" id="CAJNOT010005830">
    <property type="protein sequence ID" value="CAF1476064.1"/>
    <property type="molecule type" value="Genomic_DNA"/>
</dbReference>
<dbReference type="AlphaFoldDB" id="A0A819W6T6"/>
<dbReference type="PANTHER" id="PTHR32046">
    <property type="entry name" value="G DOMAIN-CONTAINING PROTEIN"/>
    <property type="match status" value="1"/>
</dbReference>